<reference evidence="2 3" key="1">
    <citation type="submission" date="2017-04" db="EMBL/GenBank/DDBJ databases">
        <title>Bacillus krulwichiae AM31D Genome sequencing and assembly.</title>
        <authorList>
            <person name="Krulwich T.A."/>
            <person name="Anastor L."/>
            <person name="Ehrlich R."/>
            <person name="Ehrlich G.D."/>
            <person name="Janto B."/>
        </authorList>
    </citation>
    <scope>NUCLEOTIDE SEQUENCE [LARGE SCALE GENOMIC DNA]</scope>
    <source>
        <strain evidence="2 3">AM31D</strain>
    </source>
</reference>
<evidence type="ECO:0000256" key="1">
    <source>
        <dbReference type="SAM" id="SignalP"/>
    </source>
</evidence>
<evidence type="ECO:0000313" key="2">
    <source>
        <dbReference type="EMBL" id="ARK32647.1"/>
    </source>
</evidence>
<sequence length="247" mass="28471">MKKKFLFWTVFVLLGLAGCSTTSEPSYYTNPHVIEVEGTFDRIELGEYELVKIDDQVTIKTSDQEFVIEFPFKESAIQSVALSHDEQFIAFDVISEAGVKIYVVDRHSGEVTNLSDDIGYEYDYAGYEKPFGIAWAPNENMIAFVGGHHEGGAVVNMYHFDLEKAKQLKGVSQIHPDIYGVKWDRRAERVYYLVDSFEDRNMYEVFSTQLEYEDHPIYEKILYGGQIEVVAQLEKELYGTWFEENGE</sequence>
<name>A0A1X9MGQ7_9BACI</name>
<gene>
    <name evidence="2" type="ORF">BkAM31D_23885</name>
</gene>
<dbReference type="InterPro" id="IPR011042">
    <property type="entry name" value="6-blade_b-propeller_TolB-like"/>
</dbReference>
<feature type="chain" id="PRO_5039421710" description="Translocation protein TolB" evidence="1">
    <location>
        <begin position="23"/>
        <end position="247"/>
    </location>
</feature>
<accession>A0A1X9MGQ7</accession>
<feature type="signal peptide" evidence="1">
    <location>
        <begin position="1"/>
        <end position="22"/>
    </location>
</feature>
<dbReference type="STRING" id="199441.BkAM31D_23885"/>
<dbReference type="KEGG" id="bkw:BkAM31D_23885"/>
<dbReference type="SUPFAM" id="SSF82171">
    <property type="entry name" value="DPP6 N-terminal domain-like"/>
    <property type="match status" value="1"/>
</dbReference>
<protein>
    <recommendedName>
        <fullName evidence="4">Translocation protein TolB</fullName>
    </recommendedName>
</protein>
<proteinExistence type="predicted"/>
<dbReference type="PROSITE" id="PS51257">
    <property type="entry name" value="PROKAR_LIPOPROTEIN"/>
    <property type="match status" value="1"/>
</dbReference>
<dbReference type="Gene3D" id="2.120.10.30">
    <property type="entry name" value="TolB, C-terminal domain"/>
    <property type="match status" value="1"/>
</dbReference>
<keyword evidence="3" id="KW-1185">Reference proteome</keyword>
<evidence type="ECO:0000313" key="3">
    <source>
        <dbReference type="Proteomes" id="UP000193006"/>
    </source>
</evidence>
<dbReference type="Proteomes" id="UP000193006">
    <property type="component" value="Chromosome"/>
</dbReference>
<organism evidence="2 3">
    <name type="scientific">Halalkalibacter krulwichiae</name>
    <dbReference type="NCBI Taxonomy" id="199441"/>
    <lineage>
        <taxon>Bacteria</taxon>
        <taxon>Bacillati</taxon>
        <taxon>Bacillota</taxon>
        <taxon>Bacilli</taxon>
        <taxon>Bacillales</taxon>
        <taxon>Bacillaceae</taxon>
        <taxon>Halalkalibacter</taxon>
    </lineage>
</organism>
<keyword evidence="1" id="KW-0732">Signal</keyword>
<dbReference type="AlphaFoldDB" id="A0A1X9MGQ7"/>
<dbReference type="EMBL" id="CP020814">
    <property type="protein sequence ID" value="ARK32647.1"/>
    <property type="molecule type" value="Genomic_DNA"/>
</dbReference>
<evidence type="ECO:0008006" key="4">
    <source>
        <dbReference type="Google" id="ProtNLM"/>
    </source>
</evidence>